<accession>A0ABW4L882</accession>
<dbReference type="CDD" id="cd02856">
    <property type="entry name" value="E_set_GDE_Isoamylase_N"/>
    <property type="match status" value="1"/>
</dbReference>
<dbReference type="NCBIfam" id="TIGR02100">
    <property type="entry name" value="glgX_debranch"/>
    <property type="match status" value="1"/>
</dbReference>
<feature type="domain" description="Glycosyl hydrolase family 13 catalytic" evidence="5">
    <location>
        <begin position="168"/>
        <end position="570"/>
    </location>
</feature>
<dbReference type="SUPFAM" id="SSF51011">
    <property type="entry name" value="Glycosyl hydrolase domain"/>
    <property type="match status" value="1"/>
</dbReference>
<dbReference type="GO" id="GO:0120549">
    <property type="term" value="F:limit dextrin alpha-1,6-maltotetraose-hydrolase activity"/>
    <property type="evidence" value="ECO:0007669"/>
    <property type="project" value="UniProtKB-EC"/>
</dbReference>
<dbReference type="Pfam" id="PF02922">
    <property type="entry name" value="CBM_48"/>
    <property type="match status" value="1"/>
</dbReference>
<evidence type="ECO:0000313" key="7">
    <source>
        <dbReference type="Proteomes" id="UP001597277"/>
    </source>
</evidence>
<keyword evidence="7" id="KW-1185">Reference proteome</keyword>
<comment type="similarity">
    <text evidence="1">Belongs to the glycosyl hydrolase 13 family.</text>
</comment>
<dbReference type="Proteomes" id="UP001597277">
    <property type="component" value="Unassembled WGS sequence"/>
</dbReference>
<dbReference type="SMART" id="SM00642">
    <property type="entry name" value="Aamy"/>
    <property type="match status" value="1"/>
</dbReference>
<evidence type="ECO:0000256" key="2">
    <source>
        <dbReference type="ARBA" id="ARBA00022801"/>
    </source>
</evidence>
<dbReference type="InterPro" id="IPR013780">
    <property type="entry name" value="Glyco_hydro_b"/>
</dbReference>
<evidence type="ECO:0000313" key="6">
    <source>
        <dbReference type="EMBL" id="MFD1719137.1"/>
    </source>
</evidence>
<dbReference type="Gene3D" id="2.60.40.10">
    <property type="entry name" value="Immunoglobulins"/>
    <property type="match status" value="1"/>
</dbReference>
<dbReference type="EC" id="3.2.1.196" evidence="6"/>
<dbReference type="Gene3D" id="2.60.40.1180">
    <property type="entry name" value="Golgi alpha-mannosidase II"/>
    <property type="match status" value="1"/>
</dbReference>
<reference evidence="7" key="1">
    <citation type="journal article" date="2019" name="Int. J. Syst. Evol. Microbiol.">
        <title>The Global Catalogue of Microorganisms (GCM) 10K type strain sequencing project: providing services to taxonomists for standard genome sequencing and annotation.</title>
        <authorList>
            <consortium name="The Broad Institute Genomics Platform"/>
            <consortium name="The Broad Institute Genome Sequencing Center for Infectious Disease"/>
            <person name="Wu L."/>
            <person name="Ma J."/>
        </authorList>
    </citation>
    <scope>NUCLEOTIDE SEQUENCE [LARGE SCALE GENOMIC DNA]</scope>
    <source>
        <strain evidence="7">JCM 17130</strain>
    </source>
</reference>
<evidence type="ECO:0000256" key="1">
    <source>
        <dbReference type="ARBA" id="ARBA00008061"/>
    </source>
</evidence>
<comment type="caution">
    <text evidence="6">The sequence shown here is derived from an EMBL/GenBank/DDBJ whole genome shotgun (WGS) entry which is preliminary data.</text>
</comment>
<keyword evidence="3 6" id="KW-0326">Glycosidase</keyword>
<protein>
    <submittedName>
        <fullName evidence="6">Glycogen debranching protein GlgX</fullName>
        <ecNumber evidence="6">3.2.1.196</ecNumber>
    </submittedName>
</protein>
<dbReference type="CDD" id="cd11326">
    <property type="entry name" value="AmyAc_Glg_debranch"/>
    <property type="match status" value="1"/>
</dbReference>
<dbReference type="EMBL" id="JBHUEE010000008">
    <property type="protein sequence ID" value="MFD1719137.1"/>
    <property type="molecule type" value="Genomic_DNA"/>
</dbReference>
<dbReference type="RefSeq" id="WP_388008809.1">
    <property type="nucleotide sequence ID" value="NZ_JBHUEE010000008.1"/>
</dbReference>
<name>A0ABW4L882_9MICO</name>
<dbReference type="Gene3D" id="3.20.20.80">
    <property type="entry name" value="Glycosidases"/>
    <property type="match status" value="1"/>
</dbReference>
<keyword evidence="2 6" id="KW-0378">Hydrolase</keyword>
<dbReference type="InterPro" id="IPR004193">
    <property type="entry name" value="Glyco_hydro_13_N"/>
</dbReference>
<dbReference type="InterPro" id="IPR014756">
    <property type="entry name" value="Ig_E-set"/>
</dbReference>
<dbReference type="InterPro" id="IPR006047">
    <property type="entry name" value="GH13_cat_dom"/>
</dbReference>
<dbReference type="InterPro" id="IPR011837">
    <property type="entry name" value="Glycogen_debranch_GlgX"/>
</dbReference>
<organism evidence="6 7">
    <name type="scientific">Georgenia deserti</name>
    <dbReference type="NCBI Taxonomy" id="2093781"/>
    <lineage>
        <taxon>Bacteria</taxon>
        <taxon>Bacillati</taxon>
        <taxon>Actinomycetota</taxon>
        <taxon>Actinomycetes</taxon>
        <taxon>Micrococcales</taxon>
        <taxon>Bogoriellaceae</taxon>
        <taxon>Georgenia</taxon>
    </lineage>
</organism>
<sequence>MQIWPGRQYPLGATFDGSGTNFALYSSVAERVELCLLPDEPDEEEQCVDLTEVDGHVWHGYLPSVRPGQRYGYRVHGPYDPASGHRCDPSKLLLDPYAKAVDGQIDGHPSLYSYTFDDPDKRNTEDSAAHTMVSVVINPFFDWGYDRPPRHEYHESIIYEAHVKGLTQLAPELPEELRGTYAGVGHPAIVEHLTTLGVTAIELMPVHQFVNDPHLQEKGLSNYWGYNTIGFFAPHNGYAAFGARGEQVEEFKTMVKSLHEAGIEVILDVVYNHTAEGNHLGPTLSFRGIDNASYYRLVDGDEAHYFDTTGTGNSLLMRSPHTLQLITDSLRYWIQEMHVDGFRFDLASTLARELHEVDRLSAFFDIIQQDPVINQVKLIAEPWDVGEGGYQVGGFPPLWTEWNGKYRDTVRDFWRGEPSTLGELASRLAGSADLYEHSGRRPVSSINFVTAHDGFTLRDLVSYNEKHNEANGEDGNDGESHNRSWNCGAEGETDDPEVRALRARQQRNFLTTLLLSQGVPMICHGDEMGRTQQGNNNTYCQDNELSWVDWQLDDEREDLLTFTRRLIALRKEQPVLRRRRFFAGAPEHGGESEIGDIEWFTPDAGRMDEEDWDTWYARSIMMFLNGEAIPEPGERGERIVGDSVLALLNADAEPLDFTLPGADYGTAWHVALDTADEDPDEADERELSSGASVKVTGRSVVVLTRPPQDGE</sequence>
<dbReference type="PANTHER" id="PTHR43002">
    <property type="entry name" value="GLYCOGEN DEBRANCHING ENZYME"/>
    <property type="match status" value="1"/>
</dbReference>
<feature type="region of interest" description="Disordered" evidence="4">
    <location>
        <begin position="467"/>
        <end position="494"/>
    </location>
</feature>
<dbReference type="Pfam" id="PF00128">
    <property type="entry name" value="Alpha-amylase"/>
    <property type="match status" value="1"/>
</dbReference>
<dbReference type="InterPro" id="IPR013783">
    <property type="entry name" value="Ig-like_fold"/>
</dbReference>
<dbReference type="SUPFAM" id="SSF81296">
    <property type="entry name" value="E set domains"/>
    <property type="match status" value="1"/>
</dbReference>
<evidence type="ECO:0000256" key="4">
    <source>
        <dbReference type="SAM" id="MobiDB-lite"/>
    </source>
</evidence>
<dbReference type="InterPro" id="IPR044505">
    <property type="entry name" value="GlgX_Isoamylase_N_E_set"/>
</dbReference>
<gene>
    <name evidence="6" type="primary">glgX</name>
    <name evidence="6" type="ORF">ACFSE6_14925</name>
</gene>
<evidence type="ECO:0000259" key="5">
    <source>
        <dbReference type="SMART" id="SM00642"/>
    </source>
</evidence>
<dbReference type="SUPFAM" id="SSF51445">
    <property type="entry name" value="(Trans)glycosidases"/>
    <property type="match status" value="1"/>
</dbReference>
<dbReference type="InterPro" id="IPR017853">
    <property type="entry name" value="GH"/>
</dbReference>
<evidence type="ECO:0000256" key="3">
    <source>
        <dbReference type="ARBA" id="ARBA00023295"/>
    </source>
</evidence>
<proteinExistence type="inferred from homology"/>